<feature type="transmembrane region" description="Helical" evidence="3">
    <location>
        <begin position="263"/>
        <end position="281"/>
    </location>
</feature>
<keyword evidence="3" id="KW-1133">Transmembrane helix</keyword>
<feature type="transmembrane region" description="Helical" evidence="3">
    <location>
        <begin position="198"/>
        <end position="217"/>
    </location>
</feature>
<dbReference type="SMART" id="SM00271">
    <property type="entry name" value="DnaJ"/>
    <property type="match status" value="1"/>
</dbReference>
<feature type="transmembrane region" description="Helical" evidence="3">
    <location>
        <begin position="229"/>
        <end position="251"/>
    </location>
</feature>
<proteinExistence type="predicted"/>
<feature type="chain" id="PRO_5031263795" description="J domain-containing protein" evidence="4">
    <location>
        <begin position="21"/>
        <end position="589"/>
    </location>
</feature>
<feature type="domain" description="J" evidence="5">
    <location>
        <begin position="518"/>
        <end position="584"/>
    </location>
</feature>
<feature type="transmembrane region" description="Helical" evidence="3">
    <location>
        <begin position="301"/>
        <end position="321"/>
    </location>
</feature>
<evidence type="ECO:0000256" key="4">
    <source>
        <dbReference type="SAM" id="SignalP"/>
    </source>
</evidence>
<dbReference type="InterPro" id="IPR036869">
    <property type="entry name" value="J_dom_sf"/>
</dbReference>
<evidence type="ECO:0000256" key="3">
    <source>
        <dbReference type="SAM" id="Phobius"/>
    </source>
</evidence>
<organism evidence="6">
    <name type="scientific">Haptolina brevifila</name>
    <dbReference type="NCBI Taxonomy" id="156173"/>
    <lineage>
        <taxon>Eukaryota</taxon>
        <taxon>Haptista</taxon>
        <taxon>Haptophyta</taxon>
        <taxon>Prymnesiophyceae</taxon>
        <taxon>Prymnesiales</taxon>
        <taxon>Prymnesiaceae</taxon>
        <taxon>Haptolina</taxon>
    </lineage>
</organism>
<dbReference type="PRINTS" id="PR00625">
    <property type="entry name" value="JDOMAIN"/>
</dbReference>
<feature type="transmembrane region" description="Helical" evidence="3">
    <location>
        <begin position="52"/>
        <end position="74"/>
    </location>
</feature>
<dbReference type="InterPro" id="IPR018253">
    <property type="entry name" value="DnaJ_domain_CS"/>
</dbReference>
<dbReference type="InterPro" id="IPR001623">
    <property type="entry name" value="DnaJ_domain"/>
</dbReference>
<dbReference type="EMBL" id="HBGU01061978">
    <property type="protein sequence ID" value="CAD9518317.1"/>
    <property type="molecule type" value="Transcribed_RNA"/>
</dbReference>
<evidence type="ECO:0000256" key="1">
    <source>
        <dbReference type="ARBA" id="ARBA00023186"/>
    </source>
</evidence>
<evidence type="ECO:0000259" key="5">
    <source>
        <dbReference type="PROSITE" id="PS50076"/>
    </source>
</evidence>
<dbReference type="AlphaFoldDB" id="A0A7S2N3W1"/>
<feature type="compositionally biased region" description="Low complexity" evidence="2">
    <location>
        <begin position="475"/>
        <end position="491"/>
    </location>
</feature>
<keyword evidence="1" id="KW-0143">Chaperone</keyword>
<dbReference type="PROSITE" id="PS51257">
    <property type="entry name" value="PROKAR_LIPOPROTEIN"/>
    <property type="match status" value="1"/>
</dbReference>
<feature type="transmembrane region" description="Helical" evidence="3">
    <location>
        <begin position="120"/>
        <end position="142"/>
    </location>
</feature>
<dbReference type="PROSITE" id="PS50076">
    <property type="entry name" value="DNAJ_2"/>
    <property type="match status" value="1"/>
</dbReference>
<feature type="compositionally biased region" description="Low complexity" evidence="2">
    <location>
        <begin position="450"/>
        <end position="464"/>
    </location>
</feature>
<dbReference type="CDD" id="cd06257">
    <property type="entry name" value="DnaJ"/>
    <property type="match status" value="1"/>
</dbReference>
<accession>A0A7S2N3W1</accession>
<keyword evidence="4" id="KW-0732">Signal</keyword>
<evidence type="ECO:0000256" key="2">
    <source>
        <dbReference type="SAM" id="MobiDB-lite"/>
    </source>
</evidence>
<feature type="region of interest" description="Disordered" evidence="2">
    <location>
        <begin position="438"/>
        <end position="503"/>
    </location>
</feature>
<feature type="transmembrane region" description="Helical" evidence="3">
    <location>
        <begin position="154"/>
        <end position="172"/>
    </location>
</feature>
<feature type="signal peptide" evidence="4">
    <location>
        <begin position="1"/>
        <end position="20"/>
    </location>
</feature>
<sequence length="589" mass="64561">MRTWRGNWQLLLSALSACSAFELERTPAPPGMPFISLRAPAAAHLVQSSIPIYASLLFSLLWSVVWLALFRFALPKIAQKLLQSQLCQEVLQRQRVMLSEIGFTHAIAAKLSDHQVANMFSWMVLTAAVHLAAALCAFPAAQIGWFEAGVGGHVLFYIATWMIFGLSLFSFIDETFRCLLPSCEGRLSGMVCPCPRPFWVLICTAYHPFWLTLVLPMNEVASQGPYYHMLVWVMLSVGGVQLSCRQLGLLLGGMKDWKLLPKGVAIVNVLIVIACRGIFYFPSAIDCVQRLASRSPVQKEAFMVAALLTGCFNVAAILDAMKVLVGWRMTTTAQSRPLYDAENAPGLGDSLAGEEMHAAIDDERHNARPARQSKKGSRSKRSSGLRGGSKKARRVIDEENVDGEVTFGFEGDEADDPVISAADAVINDTPKGEDPFEACGSCRNTPPQRASPSPAAAGASGVAGARKEFIRPEITSPTAPTKSTAAAAAAPKAREDSSKSREVDHAALYESGRLARLSHYAILGLKKEATAEEIKRAFHQLSRKWHPDKNPEDTARAEAIFRAIKEGYECLSDATKRRRYDMLRRSHDL</sequence>
<name>A0A7S2N3W1_9EUKA</name>
<feature type="compositionally biased region" description="Basic and acidic residues" evidence="2">
    <location>
        <begin position="492"/>
        <end position="503"/>
    </location>
</feature>
<dbReference type="Pfam" id="PF00226">
    <property type="entry name" value="DnaJ"/>
    <property type="match status" value="1"/>
</dbReference>
<evidence type="ECO:0000313" key="6">
    <source>
        <dbReference type="EMBL" id="CAD9518317.1"/>
    </source>
</evidence>
<feature type="region of interest" description="Disordered" evidence="2">
    <location>
        <begin position="361"/>
        <end position="397"/>
    </location>
</feature>
<dbReference type="PANTHER" id="PTHR44145:SF3">
    <property type="entry name" value="DNAJ HOMOLOG SUBFAMILY A MEMBER 3, MITOCHONDRIAL"/>
    <property type="match status" value="1"/>
</dbReference>
<dbReference type="PANTHER" id="PTHR44145">
    <property type="entry name" value="DNAJ HOMOLOG SUBFAMILY A MEMBER 3, MITOCHONDRIAL"/>
    <property type="match status" value="1"/>
</dbReference>
<reference evidence="6" key="1">
    <citation type="submission" date="2021-01" db="EMBL/GenBank/DDBJ databases">
        <authorList>
            <person name="Corre E."/>
            <person name="Pelletier E."/>
            <person name="Niang G."/>
            <person name="Scheremetjew M."/>
            <person name="Finn R."/>
            <person name="Kale V."/>
            <person name="Holt S."/>
            <person name="Cochrane G."/>
            <person name="Meng A."/>
            <person name="Brown T."/>
            <person name="Cohen L."/>
        </authorList>
    </citation>
    <scope>NUCLEOTIDE SEQUENCE</scope>
    <source>
        <strain evidence="6">UTEX LB 985</strain>
    </source>
</reference>
<dbReference type="InterPro" id="IPR051938">
    <property type="entry name" value="Apopto_cytoskel_mod"/>
</dbReference>
<keyword evidence="3" id="KW-0472">Membrane</keyword>
<dbReference type="SUPFAM" id="SSF46565">
    <property type="entry name" value="Chaperone J-domain"/>
    <property type="match status" value="1"/>
</dbReference>
<protein>
    <recommendedName>
        <fullName evidence="5">J domain-containing protein</fullName>
    </recommendedName>
</protein>
<gene>
    <name evidence="6" type="ORF">CBRE1094_LOCUS33750</name>
</gene>
<dbReference type="PROSITE" id="PS00636">
    <property type="entry name" value="DNAJ_1"/>
    <property type="match status" value="1"/>
</dbReference>
<dbReference type="Gene3D" id="1.10.287.110">
    <property type="entry name" value="DnaJ domain"/>
    <property type="match status" value="1"/>
</dbReference>
<feature type="compositionally biased region" description="Basic residues" evidence="2">
    <location>
        <begin position="367"/>
        <end position="393"/>
    </location>
</feature>
<keyword evidence="3" id="KW-0812">Transmembrane</keyword>